<dbReference type="CDD" id="cd01949">
    <property type="entry name" value="GGDEF"/>
    <property type="match status" value="1"/>
</dbReference>
<dbReference type="InterPro" id="IPR035965">
    <property type="entry name" value="PAS-like_dom_sf"/>
</dbReference>
<dbReference type="PANTHER" id="PTHR44757:SF2">
    <property type="entry name" value="BIOFILM ARCHITECTURE MAINTENANCE PROTEIN MBAA"/>
    <property type="match status" value="1"/>
</dbReference>
<feature type="region of interest" description="Disordered" evidence="1">
    <location>
        <begin position="279"/>
        <end position="311"/>
    </location>
</feature>
<dbReference type="SMART" id="SM00267">
    <property type="entry name" value="GGDEF"/>
    <property type="match status" value="1"/>
</dbReference>
<feature type="domain" description="GGDEF" evidence="3">
    <location>
        <begin position="167"/>
        <end position="298"/>
    </location>
</feature>
<protein>
    <recommendedName>
        <fullName evidence="6">Diguanylate cyclase</fullName>
    </recommendedName>
</protein>
<dbReference type="NCBIfam" id="TIGR00254">
    <property type="entry name" value="GGDEF"/>
    <property type="match status" value="1"/>
</dbReference>
<gene>
    <name evidence="4" type="ORF">GCM10012275_41790</name>
</gene>
<evidence type="ECO:0008006" key="6">
    <source>
        <dbReference type="Google" id="ProtNLM"/>
    </source>
</evidence>
<organism evidence="4 5">
    <name type="scientific">Longimycelium tulufanense</name>
    <dbReference type="NCBI Taxonomy" id="907463"/>
    <lineage>
        <taxon>Bacteria</taxon>
        <taxon>Bacillati</taxon>
        <taxon>Actinomycetota</taxon>
        <taxon>Actinomycetes</taxon>
        <taxon>Pseudonocardiales</taxon>
        <taxon>Pseudonocardiaceae</taxon>
        <taxon>Longimycelium</taxon>
    </lineage>
</organism>
<dbReference type="Pfam" id="PF00990">
    <property type="entry name" value="GGDEF"/>
    <property type="match status" value="1"/>
</dbReference>
<dbReference type="InterPro" id="IPR000160">
    <property type="entry name" value="GGDEF_dom"/>
</dbReference>
<accession>A0A8J3CIJ2</accession>
<evidence type="ECO:0000259" key="3">
    <source>
        <dbReference type="PROSITE" id="PS50887"/>
    </source>
</evidence>
<evidence type="ECO:0000256" key="1">
    <source>
        <dbReference type="SAM" id="MobiDB-lite"/>
    </source>
</evidence>
<dbReference type="RefSeq" id="WP_189060091.1">
    <property type="nucleotide sequence ID" value="NZ_BMMK01000021.1"/>
</dbReference>
<reference evidence="4" key="1">
    <citation type="journal article" date="2014" name="Int. J. Syst. Evol. Microbiol.">
        <title>Complete genome sequence of Corynebacterium casei LMG S-19264T (=DSM 44701T), isolated from a smear-ripened cheese.</title>
        <authorList>
            <consortium name="US DOE Joint Genome Institute (JGI-PGF)"/>
            <person name="Walter F."/>
            <person name="Albersmeier A."/>
            <person name="Kalinowski J."/>
            <person name="Ruckert C."/>
        </authorList>
    </citation>
    <scope>NUCLEOTIDE SEQUENCE</scope>
    <source>
        <strain evidence="4">CGMCC 4.5737</strain>
    </source>
</reference>
<dbReference type="Pfam" id="PF13188">
    <property type="entry name" value="PAS_8"/>
    <property type="match status" value="1"/>
</dbReference>
<dbReference type="Proteomes" id="UP000637578">
    <property type="component" value="Unassembled WGS sequence"/>
</dbReference>
<dbReference type="CDD" id="cd00130">
    <property type="entry name" value="PAS"/>
    <property type="match status" value="1"/>
</dbReference>
<evidence type="ECO:0000259" key="2">
    <source>
        <dbReference type="PROSITE" id="PS50112"/>
    </source>
</evidence>
<dbReference type="PROSITE" id="PS50887">
    <property type="entry name" value="GGDEF"/>
    <property type="match status" value="1"/>
</dbReference>
<dbReference type="PROSITE" id="PS50112">
    <property type="entry name" value="PAS"/>
    <property type="match status" value="1"/>
</dbReference>
<dbReference type="SUPFAM" id="SSF55073">
    <property type="entry name" value="Nucleotide cyclase"/>
    <property type="match status" value="1"/>
</dbReference>
<dbReference type="InterPro" id="IPR029787">
    <property type="entry name" value="Nucleotide_cyclase"/>
</dbReference>
<dbReference type="PANTHER" id="PTHR44757">
    <property type="entry name" value="DIGUANYLATE CYCLASE DGCP"/>
    <property type="match status" value="1"/>
</dbReference>
<reference evidence="4" key="2">
    <citation type="submission" date="2020-09" db="EMBL/GenBank/DDBJ databases">
        <authorList>
            <person name="Sun Q."/>
            <person name="Zhou Y."/>
        </authorList>
    </citation>
    <scope>NUCLEOTIDE SEQUENCE</scope>
    <source>
        <strain evidence="4">CGMCC 4.5737</strain>
    </source>
</reference>
<dbReference type="InterPro" id="IPR000014">
    <property type="entry name" value="PAS"/>
</dbReference>
<dbReference type="InterPro" id="IPR052155">
    <property type="entry name" value="Biofilm_reg_signaling"/>
</dbReference>
<feature type="domain" description="PAS" evidence="2">
    <location>
        <begin position="20"/>
        <end position="55"/>
    </location>
</feature>
<proteinExistence type="predicted"/>
<dbReference type="EMBL" id="BMMK01000021">
    <property type="protein sequence ID" value="GGM66960.1"/>
    <property type="molecule type" value="Genomic_DNA"/>
</dbReference>
<sequence>MSAVRTAAPTIAGASWDDFVADLPVGVLLLDDQGKVIAANDRAATLLGLSQQDLLTGTRPSGWSATDDSGASLPDSAALTAQVLRAGAPLSLPMVVSHNDDPHIRVWADYHPVRCRGRQRLLVLLHPVDTDLPHSRGLVDPLTGLPNRALLLDRLEQALTRARTRGTLATLVLMDVHRLAALNAEHGFQRGDELLVALARRLRQGLRDDHTVARYGGDEFAVVAEHPTGTGEAIADRVRELAARPLRIGRNRIQPALRVGWCTSDGTAPVLSVVTCTEAQLHRKHRPMPPDHPDVRDRGEYPTESGASTQS</sequence>
<dbReference type="Gene3D" id="3.30.450.20">
    <property type="entry name" value="PAS domain"/>
    <property type="match status" value="1"/>
</dbReference>
<name>A0A8J3CIJ2_9PSEU</name>
<feature type="compositionally biased region" description="Basic and acidic residues" evidence="1">
    <location>
        <begin position="288"/>
        <end position="301"/>
    </location>
</feature>
<keyword evidence="5" id="KW-1185">Reference proteome</keyword>
<dbReference type="Gene3D" id="3.30.70.270">
    <property type="match status" value="1"/>
</dbReference>
<evidence type="ECO:0000313" key="5">
    <source>
        <dbReference type="Proteomes" id="UP000637578"/>
    </source>
</evidence>
<dbReference type="InterPro" id="IPR043128">
    <property type="entry name" value="Rev_trsase/Diguanyl_cyclase"/>
</dbReference>
<comment type="caution">
    <text evidence="4">The sequence shown here is derived from an EMBL/GenBank/DDBJ whole genome shotgun (WGS) entry which is preliminary data.</text>
</comment>
<dbReference type="SUPFAM" id="SSF55785">
    <property type="entry name" value="PYP-like sensor domain (PAS domain)"/>
    <property type="match status" value="1"/>
</dbReference>
<evidence type="ECO:0000313" key="4">
    <source>
        <dbReference type="EMBL" id="GGM66960.1"/>
    </source>
</evidence>
<dbReference type="AlphaFoldDB" id="A0A8J3CIJ2"/>